<dbReference type="InterPro" id="IPR051010">
    <property type="entry name" value="BCAA_transport"/>
</dbReference>
<reference evidence="6" key="1">
    <citation type="submission" date="2022-10" db="EMBL/GenBank/DDBJ databases">
        <title>Hoeflea sp. G2-23, isolated from marine algae.</title>
        <authorList>
            <person name="Kristyanto S."/>
            <person name="Kim J.M."/>
            <person name="Jeon C.O."/>
        </authorList>
    </citation>
    <scope>NUCLEOTIDE SEQUENCE</scope>
    <source>
        <strain evidence="6">G2-23</strain>
    </source>
</reference>
<evidence type="ECO:0000256" key="2">
    <source>
        <dbReference type="ARBA" id="ARBA00022729"/>
    </source>
</evidence>
<dbReference type="PANTHER" id="PTHR30483:SF6">
    <property type="entry name" value="PERIPLASMIC BINDING PROTEIN OF ABC TRANSPORTER FOR NATURAL AMINO ACIDS"/>
    <property type="match status" value="1"/>
</dbReference>
<dbReference type="CDD" id="cd06336">
    <property type="entry name" value="PBP1_ABC_ligand_binding-like"/>
    <property type="match status" value="1"/>
</dbReference>
<organism evidence="6 7">
    <name type="scientific">Hoeflea algicola</name>
    <dbReference type="NCBI Taxonomy" id="2983763"/>
    <lineage>
        <taxon>Bacteria</taxon>
        <taxon>Pseudomonadati</taxon>
        <taxon>Pseudomonadota</taxon>
        <taxon>Alphaproteobacteria</taxon>
        <taxon>Hyphomicrobiales</taxon>
        <taxon>Rhizobiaceae</taxon>
        <taxon>Hoeflea</taxon>
    </lineage>
</organism>
<dbReference type="PANTHER" id="PTHR30483">
    <property type="entry name" value="LEUCINE-SPECIFIC-BINDING PROTEIN"/>
    <property type="match status" value="1"/>
</dbReference>
<keyword evidence="2 4" id="KW-0732">Signal</keyword>
<dbReference type="Proteomes" id="UP001073227">
    <property type="component" value="Unassembled WGS sequence"/>
</dbReference>
<dbReference type="RefSeq" id="WP_267654763.1">
    <property type="nucleotide sequence ID" value="NZ_JAOVZR010000001.1"/>
</dbReference>
<dbReference type="SUPFAM" id="SSF53822">
    <property type="entry name" value="Periplasmic binding protein-like I"/>
    <property type="match status" value="1"/>
</dbReference>
<feature type="chain" id="PRO_5046742819" evidence="4">
    <location>
        <begin position="25"/>
        <end position="397"/>
    </location>
</feature>
<feature type="domain" description="Leucine-binding protein" evidence="5">
    <location>
        <begin position="28"/>
        <end position="356"/>
    </location>
</feature>
<feature type="signal peptide" evidence="4">
    <location>
        <begin position="1"/>
        <end position="24"/>
    </location>
</feature>
<sequence>MTIKKVMVLAGLVSALTLSTSAYAQEVIKVGMSAPHSGAAAMWGQATDWLCDTAAKEIAADGGVTVDGKVYNFECYSYDNKYSAAEGAKVAQAMLNRDGIRFISQAIGTAPVRALQSLSERSGALMFTVAWGTSIKGPKFPLTFTQMNTPFELFKPFLTYVKNAHPDLKTVAMLSPNDASGQEAAPVSYEVWGDLGVDVVASDTYERGTTEFQPIAAKIAALNPDAVDLSTLPPGDAGLAYKELAILGWKGIQVSGTGTGTQGLVTLGGAAADGTYIGAAIPSDGKLGTEKQKALSEGLKEATGEHVNSVVLGAYDSLFALKAAMEKSQSLDPKVVAATLPEITFEGFHGTTAFGGAEVYGSPQQMLLPIIVSQIQDGKLVELERIIPDELKARLAK</sequence>
<accession>A0ABT3ZBT3</accession>
<keyword evidence="3" id="KW-0029">Amino-acid transport</keyword>
<dbReference type="InterPro" id="IPR028081">
    <property type="entry name" value="Leu-bd"/>
</dbReference>
<dbReference type="Pfam" id="PF13458">
    <property type="entry name" value="Peripla_BP_6"/>
    <property type="match status" value="1"/>
</dbReference>
<proteinExistence type="inferred from homology"/>
<evidence type="ECO:0000259" key="5">
    <source>
        <dbReference type="Pfam" id="PF13458"/>
    </source>
</evidence>
<evidence type="ECO:0000256" key="4">
    <source>
        <dbReference type="SAM" id="SignalP"/>
    </source>
</evidence>
<dbReference type="Gene3D" id="3.40.50.2300">
    <property type="match status" value="2"/>
</dbReference>
<evidence type="ECO:0000313" key="6">
    <source>
        <dbReference type="EMBL" id="MCY0149262.1"/>
    </source>
</evidence>
<evidence type="ECO:0000256" key="1">
    <source>
        <dbReference type="ARBA" id="ARBA00010062"/>
    </source>
</evidence>
<dbReference type="InterPro" id="IPR028082">
    <property type="entry name" value="Peripla_BP_I"/>
</dbReference>
<keyword evidence="3" id="KW-0813">Transport</keyword>
<evidence type="ECO:0000313" key="7">
    <source>
        <dbReference type="Proteomes" id="UP001073227"/>
    </source>
</evidence>
<evidence type="ECO:0000256" key="3">
    <source>
        <dbReference type="ARBA" id="ARBA00022970"/>
    </source>
</evidence>
<dbReference type="EMBL" id="JAOVZR010000001">
    <property type="protein sequence ID" value="MCY0149262.1"/>
    <property type="molecule type" value="Genomic_DNA"/>
</dbReference>
<protein>
    <submittedName>
        <fullName evidence="6">ABC transporter substrate-binding protein</fullName>
    </submittedName>
</protein>
<comment type="similarity">
    <text evidence="1">Belongs to the leucine-binding protein family.</text>
</comment>
<name>A0ABT3ZBT3_9HYPH</name>
<comment type="caution">
    <text evidence="6">The sequence shown here is derived from an EMBL/GenBank/DDBJ whole genome shotgun (WGS) entry which is preliminary data.</text>
</comment>
<keyword evidence="7" id="KW-1185">Reference proteome</keyword>
<gene>
    <name evidence="6" type="ORF">OEG84_16490</name>
</gene>